<dbReference type="GO" id="GO:0016757">
    <property type="term" value="F:glycosyltransferase activity"/>
    <property type="evidence" value="ECO:0007669"/>
    <property type="project" value="InterPro"/>
</dbReference>
<organism evidence="3 4">
    <name type="scientific">Candidatus Kaiserbacteria bacterium RIFCSPLOWO2_01_FULL_53_17</name>
    <dbReference type="NCBI Taxonomy" id="1798511"/>
    <lineage>
        <taxon>Bacteria</taxon>
        <taxon>Candidatus Kaiseribacteriota</taxon>
    </lineage>
</organism>
<evidence type="ECO:0000259" key="1">
    <source>
        <dbReference type="Pfam" id="PF00534"/>
    </source>
</evidence>
<sequence length="411" mass="45711">MVLQDDFPPRHVGGSGSIAYALAQALRKRGHEILVVTAVQEAALVGRATYEDIPVHNIFARYSKRFNAYTCLWNPPAVRSLKKILAAFKPDVVHAHSVNGYLSYASLAAAKKSGARVILTCHDVMAFNYSKLTEFIDPHDISVRERYDYRVSAFRQLRESRFRYNPLRNIVIKHIVRNYVDVLTAVSGALRQALEDNGIPNAVVIHNGIDVGEWHEDPGRDRAFKERYGLGDSVILFGGRISGIKGAERIVEALALVRAQVPDAQLLVIAKESPPLDRMRSHARERGVEDALVAPGWLSGDDLKAAYHASAVIAVPTLSFDSFPTMNLEAFACKKPVVATCFGGSRELVEDGVSGYIVNPYNVRGMAEKLTELLGDEEKQIRFGNAGYARVVKEFTLERQAEEFEKLYRKN</sequence>
<dbReference type="CDD" id="cd03801">
    <property type="entry name" value="GT4_PimA-like"/>
    <property type="match status" value="1"/>
</dbReference>
<protein>
    <recommendedName>
        <fullName evidence="5">Glycosyltransferase subfamily 4-like N-terminal domain-containing protein</fullName>
    </recommendedName>
</protein>
<dbReference type="PANTHER" id="PTHR45947:SF3">
    <property type="entry name" value="SULFOQUINOVOSYL TRANSFERASE SQD2"/>
    <property type="match status" value="1"/>
</dbReference>
<name>A0A1F6EGA4_9BACT</name>
<evidence type="ECO:0000259" key="2">
    <source>
        <dbReference type="Pfam" id="PF13439"/>
    </source>
</evidence>
<dbReference type="Proteomes" id="UP000177306">
    <property type="component" value="Unassembled WGS sequence"/>
</dbReference>
<dbReference type="InterPro" id="IPR050194">
    <property type="entry name" value="Glycosyltransferase_grp1"/>
</dbReference>
<evidence type="ECO:0000313" key="3">
    <source>
        <dbReference type="EMBL" id="OGG72660.1"/>
    </source>
</evidence>
<dbReference type="Pfam" id="PF00534">
    <property type="entry name" value="Glycos_transf_1"/>
    <property type="match status" value="1"/>
</dbReference>
<dbReference type="SUPFAM" id="SSF53756">
    <property type="entry name" value="UDP-Glycosyltransferase/glycogen phosphorylase"/>
    <property type="match status" value="1"/>
</dbReference>
<comment type="caution">
    <text evidence="3">The sequence shown here is derived from an EMBL/GenBank/DDBJ whole genome shotgun (WGS) entry which is preliminary data.</text>
</comment>
<dbReference type="InterPro" id="IPR001296">
    <property type="entry name" value="Glyco_trans_1"/>
</dbReference>
<dbReference type="EMBL" id="MFLY01000036">
    <property type="protein sequence ID" value="OGG72660.1"/>
    <property type="molecule type" value="Genomic_DNA"/>
</dbReference>
<dbReference type="PANTHER" id="PTHR45947">
    <property type="entry name" value="SULFOQUINOVOSYL TRANSFERASE SQD2"/>
    <property type="match status" value="1"/>
</dbReference>
<dbReference type="Gene3D" id="3.40.50.2000">
    <property type="entry name" value="Glycogen Phosphorylase B"/>
    <property type="match status" value="2"/>
</dbReference>
<dbReference type="Pfam" id="PF13439">
    <property type="entry name" value="Glyco_transf_4"/>
    <property type="match status" value="1"/>
</dbReference>
<feature type="domain" description="Glycosyltransferase subfamily 4-like N-terminal" evidence="2">
    <location>
        <begin position="12"/>
        <end position="211"/>
    </location>
</feature>
<accession>A0A1F6EGA4</accession>
<feature type="domain" description="Glycosyl transferase family 1" evidence="1">
    <location>
        <begin position="230"/>
        <end position="389"/>
    </location>
</feature>
<dbReference type="InterPro" id="IPR028098">
    <property type="entry name" value="Glyco_trans_4-like_N"/>
</dbReference>
<proteinExistence type="predicted"/>
<evidence type="ECO:0000313" key="4">
    <source>
        <dbReference type="Proteomes" id="UP000177306"/>
    </source>
</evidence>
<dbReference type="AlphaFoldDB" id="A0A1F6EGA4"/>
<gene>
    <name evidence="3" type="ORF">A3A38_00280</name>
</gene>
<reference evidence="3 4" key="1">
    <citation type="journal article" date="2016" name="Nat. Commun.">
        <title>Thousands of microbial genomes shed light on interconnected biogeochemical processes in an aquifer system.</title>
        <authorList>
            <person name="Anantharaman K."/>
            <person name="Brown C.T."/>
            <person name="Hug L.A."/>
            <person name="Sharon I."/>
            <person name="Castelle C.J."/>
            <person name="Probst A.J."/>
            <person name="Thomas B.C."/>
            <person name="Singh A."/>
            <person name="Wilkins M.J."/>
            <person name="Karaoz U."/>
            <person name="Brodie E.L."/>
            <person name="Williams K.H."/>
            <person name="Hubbard S.S."/>
            <person name="Banfield J.F."/>
        </authorList>
    </citation>
    <scope>NUCLEOTIDE SEQUENCE [LARGE SCALE GENOMIC DNA]</scope>
</reference>
<evidence type="ECO:0008006" key="5">
    <source>
        <dbReference type="Google" id="ProtNLM"/>
    </source>
</evidence>